<protein>
    <submittedName>
        <fullName evidence="3">Uncharacterized protein</fullName>
    </submittedName>
</protein>
<feature type="region of interest" description="Disordered" evidence="1">
    <location>
        <begin position="587"/>
        <end position="616"/>
    </location>
</feature>
<feature type="compositionally biased region" description="Basic and acidic residues" evidence="1">
    <location>
        <begin position="594"/>
        <end position="603"/>
    </location>
</feature>
<sequence length="616" mass="71969">MSTSEHYQGYSNLVTYLQSRRIWSYHEFLTLHQDVITTSPPFTEWNACDSTWSRRFLGAAKDLSTDTDTYKALKEKVSSERANECMRVYWEEVIENRKKNSVKRTFRVKALDIYEVVGNGMGEEIIDDLQTSSKRLRRGKPETKSCVQSDGFNENFDEENGNDEINEDIEENHGNTIGSKAGNDDDQDEEDNVSLELRNNYMRMRNDRKWKLPSGKYIEDVFYEYAKKLSYESPVHSFIIDTSNATVMDLFNDEDREQIMTHNILPEPQLQDELIDHIIRYRKSRPEELREVVHAGFNISPYDTREHFDYYYVHQVFSQLLMRYELRSEDFTSCHLEGWFQTNIWSIIIDTCFIDLKTIEFVRGEGCSLASGQRKNDGRESADIKKLCGHKCDGIAREMGSFEEYAVSEEGRFWTGKDDTKCLADGLKLFKLMRDMLHQKIRKYGLDLVRSRQLEIVGFLHSGKISFAISLFSPTLFVYILINAILSQAFNLQTLVLDTPSGYMCRLRKLPITKVPANLTEVDELIFMVHGVLLAKVYYAKVYCEFSILTINMVHIYDFVFIQLRIRRCLEHLSNINVDSKEDLKERLKKGKRSSNDNHDFPVTHRTPKKNRIKNI</sequence>
<keyword evidence="4" id="KW-1185">Reference proteome</keyword>
<keyword evidence="2" id="KW-0812">Transmembrane</keyword>
<proteinExistence type="predicted"/>
<keyword evidence="2" id="KW-0472">Membrane</keyword>
<dbReference type="AlphaFoldDB" id="A0A433Q3D3"/>
<feature type="compositionally biased region" description="Basic residues" evidence="1">
    <location>
        <begin position="606"/>
        <end position="616"/>
    </location>
</feature>
<evidence type="ECO:0000313" key="4">
    <source>
        <dbReference type="Proteomes" id="UP000274822"/>
    </source>
</evidence>
<feature type="compositionally biased region" description="Acidic residues" evidence="1">
    <location>
        <begin position="155"/>
        <end position="170"/>
    </location>
</feature>
<feature type="region of interest" description="Disordered" evidence="1">
    <location>
        <begin position="136"/>
        <end position="191"/>
    </location>
</feature>
<feature type="transmembrane region" description="Helical" evidence="2">
    <location>
        <begin position="465"/>
        <end position="486"/>
    </location>
</feature>
<name>A0A433Q3D3_9FUNG</name>
<evidence type="ECO:0000256" key="2">
    <source>
        <dbReference type="SAM" id="Phobius"/>
    </source>
</evidence>
<comment type="caution">
    <text evidence="3">The sequence shown here is derived from an EMBL/GenBank/DDBJ whole genome shotgun (WGS) entry which is preliminary data.</text>
</comment>
<evidence type="ECO:0000256" key="1">
    <source>
        <dbReference type="SAM" id="MobiDB-lite"/>
    </source>
</evidence>
<evidence type="ECO:0000313" key="3">
    <source>
        <dbReference type="EMBL" id="RUS24242.1"/>
    </source>
</evidence>
<organism evidence="3 4">
    <name type="scientific">Jimgerdemannia flammicorona</name>
    <dbReference type="NCBI Taxonomy" id="994334"/>
    <lineage>
        <taxon>Eukaryota</taxon>
        <taxon>Fungi</taxon>
        <taxon>Fungi incertae sedis</taxon>
        <taxon>Mucoromycota</taxon>
        <taxon>Mucoromycotina</taxon>
        <taxon>Endogonomycetes</taxon>
        <taxon>Endogonales</taxon>
        <taxon>Endogonaceae</taxon>
        <taxon>Jimgerdemannia</taxon>
    </lineage>
</organism>
<dbReference type="EMBL" id="RBNJ01016691">
    <property type="protein sequence ID" value="RUS24242.1"/>
    <property type="molecule type" value="Genomic_DNA"/>
</dbReference>
<accession>A0A433Q3D3</accession>
<keyword evidence="2" id="KW-1133">Transmembrane helix</keyword>
<dbReference type="Proteomes" id="UP000274822">
    <property type="component" value="Unassembled WGS sequence"/>
</dbReference>
<reference evidence="3 4" key="1">
    <citation type="journal article" date="2018" name="New Phytol.">
        <title>Phylogenomics of Endogonaceae and evolution of mycorrhizas within Mucoromycota.</title>
        <authorList>
            <person name="Chang Y."/>
            <person name="Desiro A."/>
            <person name="Na H."/>
            <person name="Sandor L."/>
            <person name="Lipzen A."/>
            <person name="Clum A."/>
            <person name="Barry K."/>
            <person name="Grigoriev I.V."/>
            <person name="Martin F.M."/>
            <person name="Stajich J.E."/>
            <person name="Smith M.E."/>
            <person name="Bonito G."/>
            <person name="Spatafora J.W."/>
        </authorList>
    </citation>
    <scope>NUCLEOTIDE SEQUENCE [LARGE SCALE GENOMIC DNA]</scope>
    <source>
        <strain evidence="3 4">AD002</strain>
    </source>
</reference>
<gene>
    <name evidence="3" type="ORF">BC938DRAFT_473895</name>
</gene>